<name>A0ABS1ENY0_9CLOT</name>
<sequence>MKKLILFSSILIILAITIGMYLRKDNIQPTYDISSPEAVVKVYFLALNNKDSKFIETTITDKDSHIRTKTSDLVSAELLELNKYTYTDEKVTFRVKYSLQLKKGKDMVGENGINSKFITLFKDNENNRWIIRDIGEG</sequence>
<gene>
    <name evidence="1" type="ORF">JHL18_10540</name>
</gene>
<reference evidence="2" key="1">
    <citation type="submission" date="2021-01" db="EMBL/GenBank/DDBJ databases">
        <title>Genome public.</title>
        <authorList>
            <person name="Liu C."/>
            <person name="Sun Q."/>
        </authorList>
    </citation>
    <scope>NUCLEOTIDE SEQUENCE [LARGE SCALE GENOMIC DNA]</scope>
    <source>
        <strain evidence="2">YIM B02505</strain>
    </source>
</reference>
<comment type="caution">
    <text evidence="1">The sequence shown here is derived from an EMBL/GenBank/DDBJ whole genome shotgun (WGS) entry which is preliminary data.</text>
</comment>
<dbReference type="Proteomes" id="UP000596739">
    <property type="component" value="Unassembled WGS sequence"/>
</dbReference>
<protein>
    <recommendedName>
        <fullName evidence="3">DUF4829 domain-containing protein</fullName>
    </recommendedName>
</protein>
<dbReference type="EMBL" id="JAENHN010000032">
    <property type="protein sequence ID" value="MBK1811065.1"/>
    <property type="molecule type" value="Genomic_DNA"/>
</dbReference>
<evidence type="ECO:0008006" key="3">
    <source>
        <dbReference type="Google" id="ProtNLM"/>
    </source>
</evidence>
<evidence type="ECO:0000313" key="2">
    <source>
        <dbReference type="Proteomes" id="UP000596739"/>
    </source>
</evidence>
<proteinExistence type="predicted"/>
<accession>A0ABS1ENY0</accession>
<dbReference type="RefSeq" id="WP_200268909.1">
    <property type="nucleotide sequence ID" value="NZ_JAENHN010000032.1"/>
</dbReference>
<evidence type="ECO:0000313" key="1">
    <source>
        <dbReference type="EMBL" id="MBK1811065.1"/>
    </source>
</evidence>
<keyword evidence="2" id="KW-1185">Reference proteome</keyword>
<organism evidence="1 2">
    <name type="scientific">Clostridium yunnanense</name>
    <dbReference type="NCBI Taxonomy" id="2800325"/>
    <lineage>
        <taxon>Bacteria</taxon>
        <taxon>Bacillati</taxon>
        <taxon>Bacillota</taxon>
        <taxon>Clostridia</taxon>
        <taxon>Eubacteriales</taxon>
        <taxon>Clostridiaceae</taxon>
        <taxon>Clostridium</taxon>
    </lineage>
</organism>